<dbReference type="EMBL" id="DF973846">
    <property type="protein sequence ID" value="GAU41114.1"/>
    <property type="molecule type" value="Genomic_DNA"/>
</dbReference>
<evidence type="ECO:0000259" key="3">
    <source>
        <dbReference type="PROSITE" id="PS50067"/>
    </source>
</evidence>
<dbReference type="OrthoDB" id="3176171at2759"/>
<dbReference type="InterPro" id="IPR036961">
    <property type="entry name" value="Kinesin_motor_dom_sf"/>
</dbReference>
<dbReference type="InterPro" id="IPR002487">
    <property type="entry name" value="TF_Kbox"/>
</dbReference>
<name>A0A2Z6N8M4_TRISU</name>
<dbReference type="PROSITE" id="PS50067">
    <property type="entry name" value="KINESIN_MOTOR_2"/>
    <property type="match status" value="1"/>
</dbReference>
<dbReference type="Pfam" id="PF01486">
    <property type="entry name" value="K-box"/>
    <property type="match status" value="1"/>
</dbReference>
<comment type="similarity">
    <text evidence="2">Belongs to the TRAFAC class myosin-kinesin ATPase superfamily. Kinesin family.</text>
</comment>
<dbReference type="GO" id="GO:0008017">
    <property type="term" value="F:microtubule binding"/>
    <property type="evidence" value="ECO:0007669"/>
    <property type="project" value="InterPro"/>
</dbReference>
<dbReference type="GO" id="GO:0007018">
    <property type="term" value="P:microtubule-based movement"/>
    <property type="evidence" value="ECO:0007669"/>
    <property type="project" value="InterPro"/>
</dbReference>
<dbReference type="InterPro" id="IPR027640">
    <property type="entry name" value="Kinesin-like_fam"/>
</dbReference>
<dbReference type="PANTHER" id="PTHR47972:SF39">
    <property type="entry name" value="KINESIN-LIKE PROTEIN KIN-14I"/>
    <property type="match status" value="1"/>
</dbReference>
<evidence type="ECO:0000259" key="4">
    <source>
        <dbReference type="PROSITE" id="PS51297"/>
    </source>
</evidence>
<keyword evidence="6" id="KW-1185">Reference proteome</keyword>
<dbReference type="InterPro" id="IPR027417">
    <property type="entry name" value="P-loop_NTPase"/>
</dbReference>
<dbReference type="SUPFAM" id="SSF52540">
    <property type="entry name" value="P-loop containing nucleoside triphosphate hydrolases"/>
    <property type="match status" value="1"/>
</dbReference>
<feature type="domain" description="K-box" evidence="4">
    <location>
        <begin position="38"/>
        <end position="132"/>
    </location>
</feature>
<dbReference type="AlphaFoldDB" id="A0A2Z6N8M4"/>
<evidence type="ECO:0000313" key="6">
    <source>
        <dbReference type="Proteomes" id="UP000242715"/>
    </source>
</evidence>
<evidence type="ECO:0000256" key="2">
    <source>
        <dbReference type="PROSITE-ProRule" id="PRU00283"/>
    </source>
</evidence>
<dbReference type="GO" id="GO:0003700">
    <property type="term" value="F:DNA-binding transcription factor activity"/>
    <property type="evidence" value="ECO:0007669"/>
    <property type="project" value="InterPro"/>
</dbReference>
<sequence>MNAQISDLVTNYDRISFVAAVVLHSFDLHSHRQIPIFTALLERLAQNKKACYEVLQRYQRNLMGEDLGPLSCKELEMLKSQLDSSLKQIRSTRLVESVLIKVVEEFEHRIASQDEQFMQMKFHEEFSNLGMHIHGLAHAASGYHRVLEENGKLYNEVQDLKGSIKVYCRVRPFLSGQPNHLSTVENMEDELSQLMFLQRMGKGADPSTLTKSFGPSAAQGEVFADMQPLIRSVLDGFNV</sequence>
<keyword evidence="1" id="KW-0505">Motor protein</keyword>
<dbReference type="Proteomes" id="UP000242715">
    <property type="component" value="Unassembled WGS sequence"/>
</dbReference>
<dbReference type="Gene3D" id="3.40.850.10">
    <property type="entry name" value="Kinesin motor domain"/>
    <property type="match status" value="1"/>
</dbReference>
<dbReference type="GO" id="GO:0005524">
    <property type="term" value="F:ATP binding"/>
    <property type="evidence" value="ECO:0007669"/>
    <property type="project" value="InterPro"/>
</dbReference>
<dbReference type="GO" id="GO:0003777">
    <property type="term" value="F:microtubule motor activity"/>
    <property type="evidence" value="ECO:0007669"/>
    <property type="project" value="InterPro"/>
</dbReference>
<comment type="caution">
    <text evidence="2">Lacks conserved residue(s) required for the propagation of feature annotation.</text>
</comment>
<organism evidence="5 6">
    <name type="scientific">Trifolium subterraneum</name>
    <name type="common">Subterranean clover</name>
    <dbReference type="NCBI Taxonomy" id="3900"/>
    <lineage>
        <taxon>Eukaryota</taxon>
        <taxon>Viridiplantae</taxon>
        <taxon>Streptophyta</taxon>
        <taxon>Embryophyta</taxon>
        <taxon>Tracheophyta</taxon>
        <taxon>Spermatophyta</taxon>
        <taxon>Magnoliopsida</taxon>
        <taxon>eudicotyledons</taxon>
        <taxon>Gunneridae</taxon>
        <taxon>Pentapetalae</taxon>
        <taxon>rosids</taxon>
        <taxon>fabids</taxon>
        <taxon>Fabales</taxon>
        <taxon>Fabaceae</taxon>
        <taxon>Papilionoideae</taxon>
        <taxon>50 kb inversion clade</taxon>
        <taxon>NPAAA clade</taxon>
        <taxon>Hologalegina</taxon>
        <taxon>IRL clade</taxon>
        <taxon>Trifolieae</taxon>
        <taxon>Trifolium</taxon>
    </lineage>
</organism>
<dbReference type="InterPro" id="IPR031852">
    <property type="entry name" value="Vik1/Cik1_MT-bd"/>
</dbReference>
<evidence type="ECO:0008006" key="7">
    <source>
        <dbReference type="Google" id="ProtNLM"/>
    </source>
</evidence>
<gene>
    <name evidence="5" type="ORF">TSUD_398100</name>
</gene>
<dbReference type="GO" id="GO:0005634">
    <property type="term" value="C:nucleus"/>
    <property type="evidence" value="ECO:0007669"/>
    <property type="project" value="InterPro"/>
</dbReference>
<dbReference type="Pfam" id="PF16796">
    <property type="entry name" value="Microtub_bd"/>
    <property type="match status" value="1"/>
</dbReference>
<evidence type="ECO:0000313" key="5">
    <source>
        <dbReference type="EMBL" id="GAU41114.1"/>
    </source>
</evidence>
<evidence type="ECO:0000256" key="1">
    <source>
        <dbReference type="ARBA" id="ARBA00023175"/>
    </source>
</evidence>
<accession>A0A2Z6N8M4</accession>
<proteinExistence type="inferred from homology"/>
<dbReference type="PANTHER" id="PTHR47972">
    <property type="entry name" value="KINESIN-LIKE PROTEIN KLP-3"/>
    <property type="match status" value="1"/>
</dbReference>
<dbReference type="PROSITE" id="PS51297">
    <property type="entry name" value="K_BOX"/>
    <property type="match status" value="1"/>
</dbReference>
<reference evidence="6" key="1">
    <citation type="journal article" date="2017" name="Front. Plant Sci.">
        <title>Climate Clever Clovers: New Paradigm to Reduce the Environmental Footprint of Ruminants by Breeding Low Methanogenic Forages Utilizing Haplotype Variation.</title>
        <authorList>
            <person name="Kaur P."/>
            <person name="Appels R."/>
            <person name="Bayer P.E."/>
            <person name="Keeble-Gagnere G."/>
            <person name="Wang J."/>
            <person name="Hirakawa H."/>
            <person name="Shirasawa K."/>
            <person name="Vercoe P."/>
            <person name="Stefanova K."/>
            <person name="Durmic Z."/>
            <person name="Nichols P."/>
            <person name="Revell C."/>
            <person name="Isobe S.N."/>
            <person name="Edwards D."/>
            <person name="Erskine W."/>
        </authorList>
    </citation>
    <scope>NUCLEOTIDE SEQUENCE [LARGE SCALE GENOMIC DNA]</scope>
    <source>
        <strain evidence="6">cv. Daliak</strain>
    </source>
</reference>
<feature type="domain" description="Kinesin motor" evidence="3">
    <location>
        <begin position="163"/>
        <end position="239"/>
    </location>
</feature>
<dbReference type="GO" id="GO:0015630">
    <property type="term" value="C:microtubule cytoskeleton"/>
    <property type="evidence" value="ECO:0007669"/>
    <property type="project" value="TreeGrafter"/>
</dbReference>
<protein>
    <recommendedName>
        <fullName evidence="7">Kinesin motor domain-containing protein</fullName>
    </recommendedName>
</protein>
<dbReference type="InterPro" id="IPR001752">
    <property type="entry name" value="Kinesin_motor_dom"/>
</dbReference>